<keyword evidence="2" id="KW-1185">Reference proteome</keyword>
<evidence type="ECO:0000313" key="2">
    <source>
        <dbReference type="Proteomes" id="UP000824881"/>
    </source>
</evidence>
<evidence type="ECO:0000313" key="1">
    <source>
        <dbReference type="EMBL" id="KAG9224720.1"/>
    </source>
</evidence>
<proteinExistence type="predicted"/>
<dbReference type="EMBL" id="WQMT02000003">
    <property type="protein sequence ID" value="KAG9224720.1"/>
    <property type="molecule type" value="Genomic_DNA"/>
</dbReference>
<dbReference type="Proteomes" id="UP000824881">
    <property type="component" value="Unassembled WGS sequence"/>
</dbReference>
<name>A0ACB7J3C3_PLECO</name>
<comment type="caution">
    <text evidence="1">The sequence shown here is derived from an EMBL/GenBank/DDBJ whole genome shotgun (WGS) entry which is preliminary data.</text>
</comment>
<sequence length="665" mass="73422">MDAEIHPLLKGKSKSLDTDNTDPTHQHEAITYRHLLSQTLGSRDPLRVIALCDSDAFYAACEMVRLGTDPELPLVVQQWDSLIAVNYPARKFGISRMDKAADAKKKCPELICVHVPTYKEGDAEPGHWGPVDPRTHKTSLDTYRTESGKILNVFKEELPGVEIEKASIDEAFFDLTRPVREALLRRYPHLASASPKDMDTPLPPPPPIKWDELGHLIPIEPETTPADEKEGQSSKIPEAVKEESLPTWHDVALSIGAELMAGVREKVRTKLGYTTSAGIARNKFLAKLTASYRKFNSQSILRNAAIANYLRPMPFQKIRFLGGKLGKAIAEEYDASTVGDLLSVSVEEIQNKYGESALWVWEILRGIDRSEVKAKTAFFKSMSASKNLLKPLVKPAEGAHWIRILAADLVFRLKAARAEQPTLWPKTLVLGAYKGFGNGHSKQAPFPFIKDVSVDIIASIADKLWKELMGLEVEGAPLNIRHMHMSFTGVGTAETGQGSIEGFLKSPLPIAPSVSTASKRKPHAEEDLSANEDDDVLPFTDGTPINPGRNSPDCHTAPSFTCTRCGKTISLEVNNSDAFNDATGATDISRARLDWNSRVDNLKREHEDYHYALDLTRRTNGTLKVGMPGPVSGSSSKKKRKTESRSRVSTKGKSPGIERFFNTSK</sequence>
<accession>A0ACB7J3C3</accession>
<protein>
    <submittedName>
        <fullName evidence="1">Uncharacterized protein</fullName>
    </submittedName>
</protein>
<gene>
    <name evidence="1" type="ORF">CCMSSC00406_0002129</name>
</gene>
<reference evidence="1 2" key="1">
    <citation type="journal article" date="2021" name="Appl. Environ. Microbiol.">
        <title>Genetic linkage and physical mapping for an oyster mushroom Pleurotus cornucopiae and QTL analysis for the trait cap color.</title>
        <authorList>
            <person name="Zhang Y."/>
            <person name="Gao W."/>
            <person name="Sonnenberg A."/>
            <person name="Chen Q."/>
            <person name="Zhang J."/>
            <person name="Huang C."/>
        </authorList>
    </citation>
    <scope>NUCLEOTIDE SEQUENCE [LARGE SCALE GENOMIC DNA]</scope>
    <source>
        <strain evidence="1">CCMSSC00406</strain>
    </source>
</reference>
<organism evidence="1 2">
    <name type="scientific">Pleurotus cornucopiae</name>
    <name type="common">Cornucopia mushroom</name>
    <dbReference type="NCBI Taxonomy" id="5321"/>
    <lineage>
        <taxon>Eukaryota</taxon>
        <taxon>Fungi</taxon>
        <taxon>Dikarya</taxon>
        <taxon>Basidiomycota</taxon>
        <taxon>Agaricomycotina</taxon>
        <taxon>Agaricomycetes</taxon>
        <taxon>Agaricomycetidae</taxon>
        <taxon>Agaricales</taxon>
        <taxon>Pleurotineae</taxon>
        <taxon>Pleurotaceae</taxon>
        <taxon>Pleurotus</taxon>
    </lineage>
</organism>